<evidence type="ECO:0000256" key="18">
    <source>
        <dbReference type="SAM" id="MobiDB-lite"/>
    </source>
</evidence>
<keyword evidence="16" id="KW-0539">Nucleus</keyword>
<keyword evidence="7" id="KW-0813">Transport</keyword>
<protein>
    <recommendedName>
        <fullName evidence="6">Protein CASC3</fullName>
    </recommendedName>
</protein>
<feature type="compositionally biased region" description="Basic and acidic residues" evidence="18">
    <location>
        <begin position="854"/>
        <end position="863"/>
    </location>
</feature>
<dbReference type="GO" id="GO:0006397">
    <property type="term" value="P:mRNA processing"/>
    <property type="evidence" value="ECO:0007669"/>
    <property type="project" value="UniProtKB-KW"/>
</dbReference>
<feature type="compositionally biased region" description="Polar residues" evidence="18">
    <location>
        <begin position="934"/>
        <end position="944"/>
    </location>
</feature>
<dbReference type="GO" id="GO:0006417">
    <property type="term" value="P:regulation of translation"/>
    <property type="evidence" value="ECO:0007669"/>
    <property type="project" value="UniProtKB-KW"/>
</dbReference>
<evidence type="ECO:0000256" key="15">
    <source>
        <dbReference type="ARBA" id="ARBA00023187"/>
    </source>
</evidence>
<keyword evidence="12" id="KW-0810">Translation regulation</keyword>
<dbReference type="AlphaFoldDB" id="A0AAN9VRE0"/>
<feature type="compositionally biased region" description="Low complexity" evidence="18">
    <location>
        <begin position="338"/>
        <end position="348"/>
    </location>
</feature>
<feature type="region of interest" description="Disordered" evidence="18">
    <location>
        <begin position="897"/>
        <end position="944"/>
    </location>
</feature>
<dbReference type="GO" id="GO:0030425">
    <property type="term" value="C:dendrite"/>
    <property type="evidence" value="ECO:0007669"/>
    <property type="project" value="UniProtKB-SubCell"/>
</dbReference>
<comment type="similarity">
    <text evidence="5">Belongs to the CASC3 family.</text>
</comment>
<keyword evidence="10" id="KW-0747">Spliceosome</keyword>
<evidence type="ECO:0000256" key="1">
    <source>
        <dbReference type="ARBA" id="ARBA00004210"/>
    </source>
</evidence>
<evidence type="ECO:0000256" key="6">
    <source>
        <dbReference type="ARBA" id="ARBA00019964"/>
    </source>
</evidence>
<evidence type="ECO:0000256" key="4">
    <source>
        <dbReference type="ARBA" id="ARBA00004556"/>
    </source>
</evidence>
<keyword evidence="8" id="KW-0963">Cytoplasm</keyword>
<dbReference type="GO" id="GO:0008380">
    <property type="term" value="P:RNA splicing"/>
    <property type="evidence" value="ECO:0007669"/>
    <property type="project" value="UniProtKB-KW"/>
</dbReference>
<feature type="compositionally biased region" description="Acidic residues" evidence="18">
    <location>
        <begin position="15"/>
        <end position="27"/>
    </location>
</feature>
<feature type="compositionally biased region" description="Basic and acidic residues" evidence="18">
    <location>
        <begin position="148"/>
        <end position="186"/>
    </location>
</feature>
<feature type="compositionally biased region" description="Basic and acidic residues" evidence="18">
    <location>
        <begin position="321"/>
        <end position="337"/>
    </location>
</feature>
<accession>A0AAN9VRE0</accession>
<keyword evidence="17" id="KW-0966">Cell projection</keyword>
<feature type="compositionally biased region" description="Basic residues" evidence="18">
    <location>
        <begin position="1"/>
        <end position="11"/>
    </location>
</feature>
<comment type="subcellular location">
    <subcellularLocation>
        <location evidence="2">Cell projection</location>
        <location evidence="2">Dendrite</location>
    </subcellularLocation>
    <subcellularLocation>
        <location evidence="1">Cytoplasm</location>
        <location evidence="1">Stress granule</location>
    </subcellularLocation>
    <subcellularLocation>
        <location evidence="4">Cytoplasm</location>
        <location evidence="4">Perinuclear region</location>
    </subcellularLocation>
    <subcellularLocation>
        <location evidence="3">Nucleus speckle</location>
    </subcellularLocation>
</comment>
<evidence type="ECO:0000256" key="10">
    <source>
        <dbReference type="ARBA" id="ARBA00022728"/>
    </source>
</evidence>
<dbReference type="GO" id="GO:0000184">
    <property type="term" value="P:nuclear-transcribed mRNA catabolic process, nonsense-mediated decay"/>
    <property type="evidence" value="ECO:0007669"/>
    <property type="project" value="UniProtKB-KW"/>
</dbReference>
<evidence type="ECO:0000313" key="20">
    <source>
        <dbReference type="EMBL" id="KAK7867022.1"/>
    </source>
</evidence>
<evidence type="ECO:0000256" key="3">
    <source>
        <dbReference type="ARBA" id="ARBA00004324"/>
    </source>
</evidence>
<gene>
    <name evidence="20" type="ORF">R5R35_005667</name>
</gene>
<feature type="region of interest" description="Disordered" evidence="18">
    <location>
        <begin position="836"/>
        <end position="864"/>
    </location>
</feature>
<dbReference type="GO" id="GO:0051028">
    <property type="term" value="P:mRNA transport"/>
    <property type="evidence" value="ECO:0007669"/>
    <property type="project" value="UniProtKB-KW"/>
</dbReference>
<proteinExistence type="inferred from homology"/>
<reference evidence="20 21" key="1">
    <citation type="submission" date="2024-03" db="EMBL/GenBank/DDBJ databases">
        <title>The genome assembly and annotation of the cricket Gryllus longicercus Weissman &amp; Gray.</title>
        <authorList>
            <person name="Szrajer S."/>
            <person name="Gray D."/>
            <person name="Ylla G."/>
        </authorList>
    </citation>
    <scope>NUCLEOTIDE SEQUENCE [LARGE SCALE GENOMIC DNA]</scope>
    <source>
        <strain evidence="20">DAG 2021-001</strain>
        <tissue evidence="20">Whole body minus gut</tissue>
    </source>
</reference>
<dbReference type="PANTHER" id="PTHR13434">
    <property type="entry name" value="PROTEIN CASC3"/>
    <property type="match status" value="1"/>
</dbReference>
<keyword evidence="21" id="KW-1185">Reference proteome</keyword>
<keyword evidence="15" id="KW-0508">mRNA splicing</keyword>
<dbReference type="Pfam" id="PF09405">
    <property type="entry name" value="Btz"/>
    <property type="match status" value="1"/>
</dbReference>
<evidence type="ECO:0000256" key="13">
    <source>
        <dbReference type="ARBA" id="ARBA00022884"/>
    </source>
</evidence>
<feature type="region of interest" description="Disordered" evidence="18">
    <location>
        <begin position="777"/>
        <end position="817"/>
    </location>
</feature>
<name>A0AAN9VRE0_9ORTH</name>
<dbReference type="GO" id="GO:0003729">
    <property type="term" value="F:mRNA binding"/>
    <property type="evidence" value="ECO:0007669"/>
    <property type="project" value="InterPro"/>
</dbReference>
<feature type="compositionally biased region" description="Basic and acidic residues" evidence="18">
    <location>
        <begin position="350"/>
        <end position="376"/>
    </location>
</feature>
<evidence type="ECO:0000256" key="5">
    <source>
        <dbReference type="ARBA" id="ARBA00009548"/>
    </source>
</evidence>
<dbReference type="GO" id="GO:0035145">
    <property type="term" value="C:exon-exon junction complex"/>
    <property type="evidence" value="ECO:0007669"/>
    <property type="project" value="InterPro"/>
</dbReference>
<keyword evidence="11" id="KW-0509">mRNA transport</keyword>
<evidence type="ECO:0000256" key="8">
    <source>
        <dbReference type="ARBA" id="ARBA00022490"/>
    </source>
</evidence>
<evidence type="ECO:0000259" key="19">
    <source>
        <dbReference type="SMART" id="SM01044"/>
    </source>
</evidence>
<keyword evidence="9" id="KW-0507">mRNA processing</keyword>
<evidence type="ECO:0000256" key="17">
    <source>
        <dbReference type="ARBA" id="ARBA00023273"/>
    </source>
</evidence>
<dbReference type="EMBL" id="JAZDUA010000128">
    <property type="protein sequence ID" value="KAK7867022.1"/>
    <property type="molecule type" value="Genomic_DNA"/>
</dbReference>
<dbReference type="Proteomes" id="UP001378592">
    <property type="component" value="Unassembled WGS sequence"/>
</dbReference>
<feature type="compositionally biased region" description="Basic and acidic residues" evidence="18">
    <location>
        <begin position="397"/>
        <end position="413"/>
    </location>
</feature>
<evidence type="ECO:0000256" key="2">
    <source>
        <dbReference type="ARBA" id="ARBA00004279"/>
    </source>
</evidence>
<evidence type="ECO:0000256" key="7">
    <source>
        <dbReference type="ARBA" id="ARBA00022448"/>
    </source>
</evidence>
<comment type="caution">
    <text evidence="20">The sequence shown here is derived from an EMBL/GenBank/DDBJ whole genome shotgun (WGS) entry which is preliminary data.</text>
</comment>
<feature type="compositionally biased region" description="Basic and acidic residues" evidence="18">
    <location>
        <begin position="127"/>
        <end position="137"/>
    </location>
</feature>
<keyword evidence="14" id="KW-0866">Nonsense-mediated mRNA decay</keyword>
<evidence type="ECO:0000256" key="11">
    <source>
        <dbReference type="ARBA" id="ARBA00022816"/>
    </source>
</evidence>
<evidence type="ECO:0000313" key="21">
    <source>
        <dbReference type="Proteomes" id="UP001378592"/>
    </source>
</evidence>
<dbReference type="GO" id="GO:0010494">
    <property type="term" value="C:cytoplasmic stress granule"/>
    <property type="evidence" value="ECO:0007669"/>
    <property type="project" value="UniProtKB-SubCell"/>
</dbReference>
<dbReference type="GO" id="GO:0048471">
    <property type="term" value="C:perinuclear region of cytoplasm"/>
    <property type="evidence" value="ECO:0007669"/>
    <property type="project" value="UniProtKB-SubCell"/>
</dbReference>
<dbReference type="InterPro" id="IPR028544">
    <property type="entry name" value="CASC3"/>
</dbReference>
<sequence>MSVVARRRKPRVSGDSEEFSEDSYDDNDANKGSEGDTDLNASSEGLRESEYETLDEAGESESEGTTAVDEEREGEEGEEGEGELSDSVIIEYEREEGDGQESAPPKEKKLDDDEDRRNPQYIPKRGTFYEHDDRTAVEDTNEEEVEKETERNKENEKKKVWKEHENRWSHDRYNEEDQAPKSRDELIAIYGYDIRNEDAPPRARRRRKYGRGPNKYTRNWEDEDAYGKSGGVVLRGSGVGRRGGRGGPRKPFGSQTGDSEEEFPPLNNSASSGRGHKAGVPPRSGAVPASQMRGTGRGSFRGRRGGSNSSGGAFPPLPRGSDPDIDVKEDSAKEDKNSSISSGPSIPNVWKKDNSQNKADGVKNREDAQKSAKDNVKNIAANVSGNSSVPPFTKTRTAPDEKREKVEENGWKPRRDRSRPRPVPEDAVIMDSANSNSGWRNKNKGERRGTQIPVESLTFTPSAPRGRGRGRGERGGGPGRQTMEFKPSSGTATTESSRRSVSETRMSSQEQGNGAEGPYIKSQVVNRTTDDMTKELSHVSISEHQPPLNNREYPKKTIKNNPPNYHQVPPRMQESAANKPKRYSSQRQRSLPETGATATTYAQPHGYYPPGYAQPPEELEGMGVVSSGYVPPPPVYGDAQQQPPPPAVVAQAPATTPPLALLPPPHPQAQAYAAPPFSSPPTFIPPPVAGPPPRILPPGAATYMTAAPTGAPIINYVATPAQNQFAPQAYAPFQGYTAVPATQPPPELFQPQGITYYSPEEQLMPRTITQKRQSTAIPIVPPPEKGPRGRGRLREEVSGGTTPVGDPGAGGDATSSALKEAQMEDAPEIMKTELVIEEPGNSKSTIDPVPEASQETRHEEISKKTVVSPEIIEAINVTEIPESAEAVEAAKSIIAAEAASSQSNAVSSCIESSSTTESNTTSSNTNETDAAPVSVTSTEQVTQA</sequence>
<dbReference type="SMART" id="SM01044">
    <property type="entry name" value="Btz"/>
    <property type="match status" value="1"/>
</dbReference>
<dbReference type="PANTHER" id="PTHR13434:SF0">
    <property type="entry name" value="PROTEIN CASC3"/>
    <property type="match status" value="1"/>
</dbReference>
<organism evidence="20 21">
    <name type="scientific">Gryllus longicercus</name>
    <dbReference type="NCBI Taxonomy" id="2509291"/>
    <lineage>
        <taxon>Eukaryota</taxon>
        <taxon>Metazoa</taxon>
        <taxon>Ecdysozoa</taxon>
        <taxon>Arthropoda</taxon>
        <taxon>Hexapoda</taxon>
        <taxon>Insecta</taxon>
        <taxon>Pterygota</taxon>
        <taxon>Neoptera</taxon>
        <taxon>Polyneoptera</taxon>
        <taxon>Orthoptera</taxon>
        <taxon>Ensifera</taxon>
        <taxon>Gryllidea</taxon>
        <taxon>Grylloidea</taxon>
        <taxon>Gryllidae</taxon>
        <taxon>Gryllinae</taxon>
        <taxon>Gryllus</taxon>
    </lineage>
</organism>
<evidence type="ECO:0000256" key="16">
    <source>
        <dbReference type="ARBA" id="ARBA00023242"/>
    </source>
</evidence>
<dbReference type="GO" id="GO:0016607">
    <property type="term" value="C:nuclear speck"/>
    <property type="evidence" value="ECO:0007669"/>
    <property type="project" value="UniProtKB-SubCell"/>
</dbReference>
<feature type="compositionally biased region" description="Basic and acidic residues" evidence="18">
    <location>
        <begin position="104"/>
        <end position="118"/>
    </location>
</feature>
<feature type="compositionally biased region" description="Polar residues" evidence="18">
    <location>
        <begin position="381"/>
        <end position="396"/>
    </location>
</feature>
<evidence type="ECO:0000256" key="14">
    <source>
        <dbReference type="ARBA" id="ARBA00023161"/>
    </source>
</evidence>
<dbReference type="InterPro" id="IPR018545">
    <property type="entry name" value="Btz_dom"/>
</dbReference>
<feature type="compositionally biased region" description="Basic and acidic residues" evidence="18">
    <location>
        <begin position="528"/>
        <end position="537"/>
    </location>
</feature>
<feature type="compositionally biased region" description="Acidic residues" evidence="18">
    <location>
        <begin position="51"/>
        <end position="84"/>
    </location>
</feature>
<evidence type="ECO:0000256" key="12">
    <source>
        <dbReference type="ARBA" id="ARBA00022845"/>
    </source>
</evidence>
<feature type="region of interest" description="Disordered" evidence="18">
    <location>
        <begin position="1"/>
        <end position="615"/>
    </location>
</feature>
<feature type="domain" description="Btz" evidence="19">
    <location>
        <begin position="89"/>
        <end position="199"/>
    </location>
</feature>
<evidence type="ECO:0000256" key="9">
    <source>
        <dbReference type="ARBA" id="ARBA00022664"/>
    </source>
</evidence>
<feature type="compositionally biased region" description="Polar residues" evidence="18">
    <location>
        <begin position="585"/>
        <end position="602"/>
    </location>
</feature>
<keyword evidence="13" id="KW-0694">RNA-binding</keyword>
<feature type="compositionally biased region" description="Low complexity" evidence="18">
    <location>
        <begin position="897"/>
        <end position="928"/>
    </location>
</feature>
<dbReference type="GO" id="GO:0005681">
    <property type="term" value="C:spliceosomal complex"/>
    <property type="evidence" value="ECO:0007669"/>
    <property type="project" value="UniProtKB-KW"/>
</dbReference>